<dbReference type="AlphaFoldDB" id="A0A5B9MF42"/>
<evidence type="ECO:0000313" key="1">
    <source>
        <dbReference type="EMBL" id="QEF98610.1"/>
    </source>
</evidence>
<gene>
    <name evidence="1" type="ORF">Mal15_26650</name>
</gene>
<evidence type="ECO:0000313" key="2">
    <source>
        <dbReference type="Proteomes" id="UP000321353"/>
    </source>
</evidence>
<keyword evidence="2" id="KW-1185">Reference proteome</keyword>
<accession>A0A5B9MF42</accession>
<sequence length="59" mass="6743">MLTVSSKSRDTEFLTKGRTNRIDHEKVFTFKLEYILGSMCSSQNVRDGDVSVKEVELES</sequence>
<reference evidence="1 2" key="1">
    <citation type="submission" date="2019-02" db="EMBL/GenBank/DDBJ databases">
        <title>Planctomycetal bacteria perform biofilm scaping via a novel small molecule.</title>
        <authorList>
            <person name="Jeske O."/>
            <person name="Boedeker C."/>
            <person name="Wiegand S."/>
            <person name="Breitling P."/>
            <person name="Kallscheuer N."/>
            <person name="Jogler M."/>
            <person name="Rohde M."/>
            <person name="Petersen J."/>
            <person name="Medema M.H."/>
            <person name="Surup F."/>
            <person name="Jogler C."/>
        </authorList>
    </citation>
    <scope>NUCLEOTIDE SEQUENCE [LARGE SCALE GENOMIC DNA]</scope>
    <source>
        <strain evidence="1 2">Mal15</strain>
    </source>
</reference>
<organism evidence="1 2">
    <name type="scientific">Stieleria maiorica</name>
    <dbReference type="NCBI Taxonomy" id="2795974"/>
    <lineage>
        <taxon>Bacteria</taxon>
        <taxon>Pseudomonadati</taxon>
        <taxon>Planctomycetota</taxon>
        <taxon>Planctomycetia</taxon>
        <taxon>Pirellulales</taxon>
        <taxon>Pirellulaceae</taxon>
        <taxon>Stieleria</taxon>
    </lineage>
</organism>
<protein>
    <submittedName>
        <fullName evidence="1">Uncharacterized protein</fullName>
    </submittedName>
</protein>
<dbReference type="KEGG" id="smam:Mal15_26650"/>
<dbReference type="EMBL" id="CP036264">
    <property type="protein sequence ID" value="QEF98610.1"/>
    <property type="molecule type" value="Genomic_DNA"/>
</dbReference>
<name>A0A5B9MF42_9BACT</name>
<proteinExistence type="predicted"/>
<dbReference type="Proteomes" id="UP000321353">
    <property type="component" value="Chromosome"/>
</dbReference>